<gene>
    <name evidence="1" type="ORF">GOP47_0007868</name>
</gene>
<dbReference type="Proteomes" id="UP000886520">
    <property type="component" value="Chromosome 7"/>
</dbReference>
<evidence type="ECO:0000313" key="2">
    <source>
        <dbReference type="Proteomes" id="UP000886520"/>
    </source>
</evidence>
<name>A0A9D4V1M8_ADICA</name>
<accession>A0A9D4V1M8</accession>
<comment type="caution">
    <text evidence="1">The sequence shown here is derived from an EMBL/GenBank/DDBJ whole genome shotgun (WGS) entry which is preliminary data.</text>
</comment>
<dbReference type="EMBL" id="JABFUD020000007">
    <property type="protein sequence ID" value="KAI5078044.1"/>
    <property type="molecule type" value="Genomic_DNA"/>
</dbReference>
<evidence type="ECO:0000313" key="1">
    <source>
        <dbReference type="EMBL" id="KAI5078044.1"/>
    </source>
</evidence>
<protein>
    <submittedName>
        <fullName evidence="1">Uncharacterized protein</fullName>
    </submittedName>
</protein>
<organism evidence="1 2">
    <name type="scientific">Adiantum capillus-veneris</name>
    <name type="common">Maidenhair fern</name>
    <dbReference type="NCBI Taxonomy" id="13818"/>
    <lineage>
        <taxon>Eukaryota</taxon>
        <taxon>Viridiplantae</taxon>
        <taxon>Streptophyta</taxon>
        <taxon>Embryophyta</taxon>
        <taxon>Tracheophyta</taxon>
        <taxon>Polypodiopsida</taxon>
        <taxon>Polypodiidae</taxon>
        <taxon>Polypodiales</taxon>
        <taxon>Pteridineae</taxon>
        <taxon>Pteridaceae</taxon>
        <taxon>Vittarioideae</taxon>
        <taxon>Adiantum</taxon>
    </lineage>
</organism>
<reference evidence="1" key="1">
    <citation type="submission" date="2021-01" db="EMBL/GenBank/DDBJ databases">
        <title>Adiantum capillus-veneris genome.</title>
        <authorList>
            <person name="Fang Y."/>
            <person name="Liao Q."/>
        </authorList>
    </citation>
    <scope>NUCLEOTIDE SEQUENCE</scope>
    <source>
        <strain evidence="1">H3</strain>
        <tissue evidence="1">Leaf</tissue>
    </source>
</reference>
<sequence length="115" mass="12403">MVVQWPFPGITGDHMATGGGWELWWECVLQGVANARPFLAVTVGGPYNPCHVSSKNPRACDINFRVLGQREIRIPVAGLSALDSLTNYTVSPDILSADGLIIGELLQETLAKKGQ</sequence>
<dbReference type="AlphaFoldDB" id="A0A9D4V1M8"/>
<keyword evidence="2" id="KW-1185">Reference proteome</keyword>
<proteinExistence type="predicted"/>